<sequence>MRLIILCVAVTVAAAVPVGLYNLNVVLPKNPTSANFFTGAEAAWLESMVWSVRAVNVVRKLTAPTAFNDNLDRGVTFAQIHKIANLYSQFLTVYSQDGIEKLHKEVRQSKETVSGKPNRVVLDETLFPSAIQKFAEAWTILNDTYTLSQNLLQNKDSETTSRFAINDIDQNLRHAFSKLYAYDEYTKDAFHGWRNSLLAYRTSMSPAVMSFEQTLHDRKDERATIYQQIFNTNV</sequence>
<dbReference type="WBParaSite" id="Pan_g7792.t1">
    <property type="protein sequence ID" value="Pan_g7792.t1"/>
    <property type="gene ID" value="Pan_g7792"/>
</dbReference>
<reference evidence="2" key="1">
    <citation type="journal article" date="2013" name="Genetics">
        <title>The draft genome and transcriptome of Panagrellus redivivus are shaped by the harsh demands of a free-living lifestyle.</title>
        <authorList>
            <person name="Srinivasan J."/>
            <person name="Dillman A.R."/>
            <person name="Macchietto M.G."/>
            <person name="Heikkinen L."/>
            <person name="Lakso M."/>
            <person name="Fracchia K.M."/>
            <person name="Antoshechkin I."/>
            <person name="Mortazavi A."/>
            <person name="Wong G."/>
            <person name="Sternberg P.W."/>
        </authorList>
    </citation>
    <scope>NUCLEOTIDE SEQUENCE [LARGE SCALE GENOMIC DNA]</scope>
    <source>
        <strain evidence="2">MT8872</strain>
    </source>
</reference>
<dbReference type="Proteomes" id="UP000492821">
    <property type="component" value="Unassembled WGS sequence"/>
</dbReference>
<dbReference type="AlphaFoldDB" id="A0A7E4W6W5"/>
<protein>
    <submittedName>
        <fullName evidence="3">Salivary secreted protein</fullName>
    </submittedName>
</protein>
<feature type="chain" id="PRO_5028990250" evidence="1">
    <location>
        <begin position="16"/>
        <end position="234"/>
    </location>
</feature>
<keyword evidence="2" id="KW-1185">Reference proteome</keyword>
<organism evidence="2 3">
    <name type="scientific">Panagrellus redivivus</name>
    <name type="common">Microworm</name>
    <dbReference type="NCBI Taxonomy" id="6233"/>
    <lineage>
        <taxon>Eukaryota</taxon>
        <taxon>Metazoa</taxon>
        <taxon>Ecdysozoa</taxon>
        <taxon>Nematoda</taxon>
        <taxon>Chromadorea</taxon>
        <taxon>Rhabditida</taxon>
        <taxon>Tylenchina</taxon>
        <taxon>Panagrolaimomorpha</taxon>
        <taxon>Panagrolaimoidea</taxon>
        <taxon>Panagrolaimidae</taxon>
        <taxon>Panagrellus</taxon>
    </lineage>
</organism>
<evidence type="ECO:0000313" key="2">
    <source>
        <dbReference type="Proteomes" id="UP000492821"/>
    </source>
</evidence>
<accession>A0A7E4W6W5</accession>
<evidence type="ECO:0000256" key="1">
    <source>
        <dbReference type="SAM" id="SignalP"/>
    </source>
</evidence>
<evidence type="ECO:0000313" key="3">
    <source>
        <dbReference type="WBParaSite" id="Pan_g7792.t1"/>
    </source>
</evidence>
<name>A0A7E4W6W5_PANRE</name>
<feature type="signal peptide" evidence="1">
    <location>
        <begin position="1"/>
        <end position="15"/>
    </location>
</feature>
<reference evidence="3" key="2">
    <citation type="submission" date="2020-10" db="UniProtKB">
        <authorList>
            <consortium name="WormBaseParasite"/>
        </authorList>
    </citation>
    <scope>IDENTIFICATION</scope>
</reference>
<keyword evidence="1" id="KW-0732">Signal</keyword>
<proteinExistence type="predicted"/>